<dbReference type="RefSeq" id="WP_156028507.1">
    <property type="nucleotide sequence ID" value="NZ_CP002082.1"/>
</dbReference>
<evidence type="ECO:0000256" key="1">
    <source>
        <dbReference type="SAM" id="SignalP"/>
    </source>
</evidence>
<feature type="chain" id="PRO_5004877355" description="Lipoprotein" evidence="1">
    <location>
        <begin position="20"/>
        <end position="48"/>
    </location>
</feature>
<accession>W6AKW1</accession>
<evidence type="ECO:0000313" key="3">
    <source>
        <dbReference type="Proteomes" id="UP000019260"/>
    </source>
</evidence>
<keyword evidence="1" id="KW-0732">Signal</keyword>
<dbReference type="PATRIC" id="fig|838561.3.peg.283"/>
<sequence length="48" mass="5438">MKRLLLSLMSLNFTLTASLSLISCHQTTVKADIFDLLTIKPEILTKHH</sequence>
<feature type="signal peptide" evidence="1">
    <location>
        <begin position="1"/>
        <end position="19"/>
    </location>
</feature>
<gene>
    <name evidence="2" type="ORF">P344_01505</name>
</gene>
<reference evidence="2 3" key="1">
    <citation type="submission" date="2013-09" db="EMBL/GenBank/DDBJ databases">
        <title>Complete genome sequence of Spiroplasma mirum suckling mouse cataract agent.</title>
        <authorList>
            <person name="Landry C.A."/>
            <person name="Bastian F.O."/>
            <person name="Thune R.L."/>
        </authorList>
    </citation>
    <scope>NUCLEOTIDE SEQUENCE [LARGE SCALE GENOMIC DNA]</scope>
    <source>
        <strain evidence="2 3">SMCA</strain>
    </source>
</reference>
<dbReference type="Proteomes" id="UP000019260">
    <property type="component" value="Chromosome"/>
</dbReference>
<dbReference type="EMBL" id="CP006720">
    <property type="protein sequence ID" value="AHI57666.1"/>
    <property type="molecule type" value="Genomic_DNA"/>
</dbReference>
<dbReference type="PROSITE" id="PS51257">
    <property type="entry name" value="PROKAR_LIPOPROTEIN"/>
    <property type="match status" value="1"/>
</dbReference>
<organism evidence="2 3">
    <name type="scientific">Spiroplasma mirum ATCC 29335</name>
    <dbReference type="NCBI Taxonomy" id="838561"/>
    <lineage>
        <taxon>Bacteria</taxon>
        <taxon>Bacillati</taxon>
        <taxon>Mycoplasmatota</taxon>
        <taxon>Mollicutes</taxon>
        <taxon>Entomoplasmatales</taxon>
        <taxon>Spiroplasmataceae</taxon>
        <taxon>Spiroplasma</taxon>
    </lineage>
</organism>
<dbReference type="KEGG" id="smia:P344_01505"/>
<evidence type="ECO:0008006" key="4">
    <source>
        <dbReference type="Google" id="ProtNLM"/>
    </source>
</evidence>
<name>W6AKW1_9MOLU</name>
<evidence type="ECO:0000313" key="2">
    <source>
        <dbReference type="EMBL" id="AHI57666.1"/>
    </source>
</evidence>
<proteinExistence type="predicted"/>
<keyword evidence="3" id="KW-1185">Reference proteome</keyword>
<dbReference type="AlphaFoldDB" id="W6AKW1"/>
<protein>
    <recommendedName>
        <fullName evidence="4">Lipoprotein</fullName>
    </recommendedName>
</protein>
<dbReference type="STRING" id="838561.P344_01505"/>
<dbReference type="HOGENOM" id="CLU_3157964_0_0_14"/>